<evidence type="ECO:0000256" key="1">
    <source>
        <dbReference type="SAM" id="SignalP"/>
    </source>
</evidence>
<reference evidence="3" key="1">
    <citation type="journal article" date="2022" name="Int. J. Syst. Evol. Microbiol.">
        <title>Apilactobacillus apisilvae sp. nov., Nicolia spurrieriana gen. nov. sp. nov., Bombilactobacillus folatiphilus sp. nov. and Bombilactobacillus thymidiniphilus sp. nov., four new lactic acid bacterial isolates from stingless bees Tetragonula carbonaria and Austroplebeia australis.</title>
        <authorList>
            <person name="Oliphant S.A."/>
            <person name="Watson-Haigh N.S."/>
            <person name="Sumby K.M."/>
            <person name="Gardner J."/>
            <person name="Groom S."/>
            <person name="Jiranek V."/>
        </authorList>
    </citation>
    <scope>NUCLEOTIDE SEQUENCE</scope>
    <source>
        <strain evidence="3">SG4_D2</strain>
    </source>
</reference>
<dbReference type="InterPro" id="IPR024968">
    <property type="entry name" value="SlpA_C_lactobacillus"/>
</dbReference>
<proteinExistence type="predicted"/>
<name>A0ABY4P8D1_9LACO</name>
<evidence type="ECO:0000313" key="4">
    <source>
        <dbReference type="Proteomes" id="UP000831495"/>
    </source>
</evidence>
<keyword evidence="4" id="KW-1185">Reference proteome</keyword>
<organism evidence="3 4">
    <name type="scientific">Bombilactobacillus folatiphilus</name>
    <dbReference type="NCBI Taxonomy" id="2923362"/>
    <lineage>
        <taxon>Bacteria</taxon>
        <taxon>Bacillati</taxon>
        <taxon>Bacillota</taxon>
        <taxon>Bacilli</taxon>
        <taxon>Lactobacillales</taxon>
        <taxon>Lactobacillaceae</taxon>
        <taxon>Bombilactobacillus</taxon>
    </lineage>
</organism>
<keyword evidence="1" id="KW-0732">Signal</keyword>
<accession>A0ABY4P8D1</accession>
<feature type="signal peptide" evidence="1">
    <location>
        <begin position="1"/>
        <end position="31"/>
    </location>
</feature>
<dbReference type="RefSeq" id="WP_249514217.1">
    <property type="nucleotide sequence ID" value="NZ_CP093366.1"/>
</dbReference>
<dbReference type="EMBL" id="CP093366">
    <property type="protein sequence ID" value="UQS81949.1"/>
    <property type="molecule type" value="Genomic_DNA"/>
</dbReference>
<feature type="chain" id="PRO_5047469098" evidence="1">
    <location>
        <begin position="32"/>
        <end position="379"/>
    </location>
</feature>
<protein>
    <submittedName>
        <fullName evidence="3">SLAP domain-containing protein</fullName>
    </submittedName>
</protein>
<feature type="domain" description="S-layer protein C-terminal" evidence="2">
    <location>
        <begin position="249"/>
        <end position="294"/>
    </location>
</feature>
<sequence length="379" mass="40348">MKQSKWKFSGVVLAALLAAAPIASTGTIVFADANSDQTSSSINTKVADPDDSQTIINFMNNLSGSPLNFTTAQLSETFGTDGQTFFNRGGNTVGTNSNNPDGSKVGLVNPDGTINGLASYFYNNGADAKTTASDMWVIAYKYNLKSEVSLNNGTPIAVTSENANSDQLKDLWTNLSQNGGDLKETLTLQDKSDDSEVASKTLTVNVTKPQAATTPASSSNIQAPSYPVTIASSDTAYGVVTIKDDQDVAVYNHDGNKVEGTILPASSAWRTIAKVTFTDGRVMYKVATNEYVLADAVDFAPSNIQVTSDSGVFTVANTSSGYLTLQKLTQANTFEEVPARLLPQGTQWRVDQKAVWNGQTYYRVATNEWVLATGGSVTK</sequence>
<evidence type="ECO:0000259" key="2">
    <source>
        <dbReference type="Pfam" id="PF03217"/>
    </source>
</evidence>
<gene>
    <name evidence="3" type="ORF">MOO45_07110</name>
</gene>
<dbReference type="Pfam" id="PF03217">
    <property type="entry name" value="SlpA"/>
    <property type="match status" value="1"/>
</dbReference>
<dbReference type="Proteomes" id="UP000831495">
    <property type="component" value="Chromosome"/>
</dbReference>
<evidence type="ECO:0000313" key="3">
    <source>
        <dbReference type="EMBL" id="UQS81949.1"/>
    </source>
</evidence>